<dbReference type="InterPro" id="IPR058245">
    <property type="entry name" value="NreC/VraR/RcsB-like_REC"/>
</dbReference>
<dbReference type="SUPFAM" id="SSF46894">
    <property type="entry name" value="C-terminal effector domain of the bipartite response regulators"/>
    <property type="match status" value="1"/>
</dbReference>
<dbReference type="PROSITE" id="PS50043">
    <property type="entry name" value="HTH_LUXR_2"/>
    <property type="match status" value="1"/>
</dbReference>
<dbReference type="AlphaFoldDB" id="A0A366HFA0"/>
<evidence type="ECO:0000259" key="5">
    <source>
        <dbReference type="PROSITE" id="PS50110"/>
    </source>
</evidence>
<evidence type="ECO:0000256" key="2">
    <source>
        <dbReference type="ARBA" id="ARBA00023125"/>
    </source>
</evidence>
<dbReference type="InterPro" id="IPR000792">
    <property type="entry name" value="Tscrpt_reg_LuxR_C"/>
</dbReference>
<sequence>MIETKELKAATASHQVAVVDDHTFLREGMRQFIDSLPNFHCVWTASDAGEALKQLEQQVPDVMLVDITLPGRSGLELIKDVHALYPKVPILVLSMHEETLYAQRAIRAGAKGYLMKSADYESFERALRKVVTGKLWLSEEVADTILEAFTSGTAPRNSDGLDTLTDREFEVFQLMGEGRSSLQIADAMNISPKTVDVHRANIRAKLKLEDGAAVTRYAIRWGESKRLSAVAQVKT</sequence>
<proteinExistence type="predicted"/>
<dbReference type="InterPro" id="IPR039420">
    <property type="entry name" value="WalR-like"/>
</dbReference>
<dbReference type="Pfam" id="PF00196">
    <property type="entry name" value="GerE"/>
    <property type="match status" value="1"/>
</dbReference>
<dbReference type="GO" id="GO:0003677">
    <property type="term" value="F:DNA binding"/>
    <property type="evidence" value="ECO:0007669"/>
    <property type="project" value="UniProtKB-KW"/>
</dbReference>
<dbReference type="OrthoDB" id="185403at2"/>
<dbReference type="InterPro" id="IPR016032">
    <property type="entry name" value="Sig_transdc_resp-reg_C-effctor"/>
</dbReference>
<evidence type="ECO:0000256" key="3">
    <source>
        <dbReference type="PROSITE-ProRule" id="PRU00169"/>
    </source>
</evidence>
<keyword evidence="7" id="KW-1185">Reference proteome</keyword>
<dbReference type="Pfam" id="PF00072">
    <property type="entry name" value="Response_reg"/>
    <property type="match status" value="1"/>
</dbReference>
<evidence type="ECO:0000313" key="6">
    <source>
        <dbReference type="EMBL" id="RBP41253.1"/>
    </source>
</evidence>
<dbReference type="SMART" id="SM00448">
    <property type="entry name" value="REC"/>
    <property type="match status" value="1"/>
</dbReference>
<dbReference type="PROSITE" id="PS00622">
    <property type="entry name" value="HTH_LUXR_1"/>
    <property type="match status" value="1"/>
</dbReference>
<dbReference type="SMART" id="SM00421">
    <property type="entry name" value="HTH_LUXR"/>
    <property type="match status" value="1"/>
</dbReference>
<feature type="modified residue" description="4-aspartylphosphate" evidence="3">
    <location>
        <position position="66"/>
    </location>
</feature>
<organism evidence="6 7">
    <name type="scientific">Roseimicrobium gellanilyticum</name>
    <dbReference type="NCBI Taxonomy" id="748857"/>
    <lineage>
        <taxon>Bacteria</taxon>
        <taxon>Pseudomonadati</taxon>
        <taxon>Verrucomicrobiota</taxon>
        <taxon>Verrucomicrobiia</taxon>
        <taxon>Verrucomicrobiales</taxon>
        <taxon>Verrucomicrobiaceae</taxon>
        <taxon>Roseimicrobium</taxon>
    </lineage>
</organism>
<feature type="domain" description="HTH luxR-type" evidence="4">
    <location>
        <begin position="157"/>
        <end position="222"/>
    </location>
</feature>
<dbReference type="GO" id="GO:0006355">
    <property type="term" value="P:regulation of DNA-templated transcription"/>
    <property type="evidence" value="ECO:0007669"/>
    <property type="project" value="InterPro"/>
</dbReference>
<dbReference type="Gene3D" id="3.40.50.2300">
    <property type="match status" value="1"/>
</dbReference>
<dbReference type="PROSITE" id="PS50110">
    <property type="entry name" value="RESPONSE_REGULATORY"/>
    <property type="match status" value="1"/>
</dbReference>
<keyword evidence="2" id="KW-0238">DNA-binding</keyword>
<reference evidence="6 7" key="1">
    <citation type="submission" date="2018-06" db="EMBL/GenBank/DDBJ databases">
        <title>Genomic Encyclopedia of Type Strains, Phase IV (KMG-IV): sequencing the most valuable type-strain genomes for metagenomic binning, comparative biology and taxonomic classification.</title>
        <authorList>
            <person name="Goeker M."/>
        </authorList>
    </citation>
    <scope>NUCLEOTIDE SEQUENCE [LARGE SCALE GENOMIC DNA]</scope>
    <source>
        <strain evidence="6 7">DSM 25532</strain>
    </source>
</reference>
<feature type="domain" description="Response regulatory" evidence="5">
    <location>
        <begin position="15"/>
        <end position="131"/>
    </location>
</feature>
<name>A0A366HFA0_9BACT</name>
<dbReference type="Proteomes" id="UP000253426">
    <property type="component" value="Unassembled WGS sequence"/>
</dbReference>
<accession>A0A366HFA0</accession>
<dbReference type="RefSeq" id="WP_113959899.1">
    <property type="nucleotide sequence ID" value="NZ_QNRR01000007.1"/>
</dbReference>
<protein>
    <submittedName>
        <fullName evidence="6">LuxR family two component transcriptional regulator</fullName>
    </submittedName>
</protein>
<dbReference type="PANTHER" id="PTHR43214">
    <property type="entry name" value="TWO-COMPONENT RESPONSE REGULATOR"/>
    <property type="match status" value="1"/>
</dbReference>
<dbReference type="SUPFAM" id="SSF52172">
    <property type="entry name" value="CheY-like"/>
    <property type="match status" value="1"/>
</dbReference>
<keyword evidence="1 3" id="KW-0597">Phosphoprotein</keyword>
<dbReference type="CDD" id="cd17535">
    <property type="entry name" value="REC_NarL-like"/>
    <property type="match status" value="1"/>
</dbReference>
<dbReference type="PANTHER" id="PTHR43214:SF43">
    <property type="entry name" value="TWO-COMPONENT RESPONSE REGULATOR"/>
    <property type="match status" value="1"/>
</dbReference>
<comment type="caution">
    <text evidence="6">The sequence shown here is derived from an EMBL/GenBank/DDBJ whole genome shotgun (WGS) entry which is preliminary data.</text>
</comment>
<gene>
    <name evidence="6" type="ORF">DES53_10784</name>
</gene>
<dbReference type="GO" id="GO:0000160">
    <property type="term" value="P:phosphorelay signal transduction system"/>
    <property type="evidence" value="ECO:0007669"/>
    <property type="project" value="InterPro"/>
</dbReference>
<dbReference type="PRINTS" id="PR00038">
    <property type="entry name" value="HTHLUXR"/>
</dbReference>
<dbReference type="InterPro" id="IPR001789">
    <property type="entry name" value="Sig_transdc_resp-reg_receiver"/>
</dbReference>
<dbReference type="EMBL" id="QNRR01000007">
    <property type="protein sequence ID" value="RBP41253.1"/>
    <property type="molecule type" value="Genomic_DNA"/>
</dbReference>
<evidence type="ECO:0000313" key="7">
    <source>
        <dbReference type="Proteomes" id="UP000253426"/>
    </source>
</evidence>
<evidence type="ECO:0000256" key="1">
    <source>
        <dbReference type="ARBA" id="ARBA00022553"/>
    </source>
</evidence>
<dbReference type="InterPro" id="IPR011006">
    <property type="entry name" value="CheY-like_superfamily"/>
</dbReference>
<evidence type="ECO:0000259" key="4">
    <source>
        <dbReference type="PROSITE" id="PS50043"/>
    </source>
</evidence>
<dbReference type="CDD" id="cd06170">
    <property type="entry name" value="LuxR_C_like"/>
    <property type="match status" value="1"/>
</dbReference>